<reference evidence="5" key="1">
    <citation type="submission" date="2020-07" db="EMBL/GenBank/DDBJ databases">
        <title>A novel family of multi-drug resistance mega-plasmids in Acinetobacter species.</title>
        <authorList>
            <person name="Ghaly T.M."/>
            <person name="Sajjad A."/>
            <person name="Tetu S.G."/>
            <person name="Gillings M.R."/>
        </authorList>
    </citation>
    <scope>NUCLEOTIDE SEQUENCE</scope>
    <source>
        <strain evidence="5">E10B</strain>
        <plasmid evidence="5">pR4WN_E10B</plasmid>
    </source>
</reference>
<dbReference type="InterPro" id="IPR036388">
    <property type="entry name" value="WH-like_DNA-bd_sf"/>
</dbReference>
<evidence type="ECO:0000313" key="5">
    <source>
        <dbReference type="EMBL" id="QPG01566.1"/>
    </source>
</evidence>
<dbReference type="Gene3D" id="1.10.10.10">
    <property type="entry name" value="Winged helix-like DNA-binding domain superfamily/Winged helix DNA-binding domain"/>
    <property type="match status" value="1"/>
</dbReference>
<accession>A0A7S9H903</accession>
<dbReference type="GO" id="GO:0043565">
    <property type="term" value="F:sequence-specific DNA binding"/>
    <property type="evidence" value="ECO:0007669"/>
    <property type="project" value="InterPro"/>
</dbReference>
<name>A0A7S9H903_ACIJO</name>
<geneLocation type="plasmid" evidence="5">
    <name>pR4WN_E10B</name>
</geneLocation>
<evidence type="ECO:0000313" key="4">
    <source>
        <dbReference type="EMBL" id="QPG01418.1"/>
    </source>
</evidence>
<dbReference type="InterPro" id="IPR010921">
    <property type="entry name" value="Trp_repressor/repl_initiator"/>
</dbReference>
<dbReference type="EMBL" id="MT742181">
    <property type="protein sequence ID" value="QPG01418.1"/>
    <property type="molecule type" value="Genomic_DNA"/>
</dbReference>
<dbReference type="EMBL" id="MT742181">
    <property type="protein sequence ID" value="QPG01566.1"/>
    <property type="molecule type" value="Genomic_DNA"/>
</dbReference>
<evidence type="ECO:0000313" key="3">
    <source>
        <dbReference type="EMBL" id="QPG01408.1"/>
    </source>
</evidence>
<dbReference type="EMBL" id="MT742181">
    <property type="protein sequence ID" value="QPG01361.1"/>
    <property type="molecule type" value="Genomic_DNA"/>
</dbReference>
<keyword evidence="5" id="KW-0614">Plasmid</keyword>
<dbReference type="SUPFAM" id="SSF48295">
    <property type="entry name" value="TrpR-like"/>
    <property type="match status" value="1"/>
</dbReference>
<dbReference type="AlphaFoldDB" id="A0A7S9H903"/>
<organism evidence="5">
    <name type="scientific">Acinetobacter johnsonii</name>
    <dbReference type="NCBI Taxonomy" id="40214"/>
    <lineage>
        <taxon>Bacteria</taxon>
        <taxon>Pseudomonadati</taxon>
        <taxon>Pseudomonadota</taxon>
        <taxon>Gammaproteobacteria</taxon>
        <taxon>Moraxellales</taxon>
        <taxon>Moraxellaceae</taxon>
        <taxon>Acinetobacter</taxon>
    </lineage>
</organism>
<gene>
    <name evidence="1" type="ORF">E10B_00032</name>
    <name evidence="2" type="ORF">E10B_00047</name>
    <name evidence="3" type="ORF">E10B_00094</name>
    <name evidence="4" type="ORF">E10B_00104</name>
    <name evidence="5" type="ORF">E10B_00252</name>
</gene>
<dbReference type="EMBL" id="MT742181">
    <property type="protein sequence ID" value="QPG01346.1"/>
    <property type="molecule type" value="Genomic_DNA"/>
</dbReference>
<protein>
    <recommendedName>
        <fullName evidence="6">Transposase</fullName>
    </recommendedName>
</protein>
<evidence type="ECO:0008006" key="6">
    <source>
        <dbReference type="Google" id="ProtNLM"/>
    </source>
</evidence>
<evidence type="ECO:0000313" key="1">
    <source>
        <dbReference type="EMBL" id="QPG01346.1"/>
    </source>
</evidence>
<proteinExistence type="predicted"/>
<sequence>MTRRKRRNHSADFKAKVALAAIKGDHTLAELSTQFDLHQNQIIDWKNQLLEQSINIFSRPTAQQEPEIDLKALHAKIGHQALQIDFLEGALRKTGQLSGKK</sequence>
<dbReference type="EMBL" id="MT742181">
    <property type="protein sequence ID" value="QPG01408.1"/>
    <property type="molecule type" value="Genomic_DNA"/>
</dbReference>
<evidence type="ECO:0000313" key="2">
    <source>
        <dbReference type="EMBL" id="QPG01361.1"/>
    </source>
</evidence>